<feature type="region of interest" description="Disordered" evidence="8">
    <location>
        <begin position="340"/>
        <end position="361"/>
    </location>
</feature>
<evidence type="ECO:0000256" key="1">
    <source>
        <dbReference type="ARBA" id="ARBA00004123"/>
    </source>
</evidence>
<comment type="similarity">
    <text evidence="2">Belongs to the SCC4/mau-2 family.</text>
</comment>
<proteinExistence type="inferred from homology"/>
<dbReference type="InterPro" id="IPR019440">
    <property type="entry name" value="MAU2"/>
</dbReference>
<evidence type="ECO:0000256" key="3">
    <source>
        <dbReference type="ARBA" id="ARBA00022618"/>
    </source>
</evidence>
<evidence type="ECO:0000256" key="7">
    <source>
        <dbReference type="ARBA" id="ARBA00023306"/>
    </source>
</evidence>
<name>A0ABQ7H098_DUNSA</name>
<evidence type="ECO:0000256" key="8">
    <source>
        <dbReference type="SAM" id="MobiDB-lite"/>
    </source>
</evidence>
<gene>
    <name evidence="9" type="ORF">DUNSADRAFT_17359</name>
</gene>
<keyword evidence="5" id="KW-0159">Chromosome partition</keyword>
<feature type="compositionally biased region" description="Low complexity" evidence="8">
    <location>
        <begin position="189"/>
        <end position="203"/>
    </location>
</feature>
<accession>A0ABQ7H098</accession>
<evidence type="ECO:0008006" key="11">
    <source>
        <dbReference type="Google" id="ProtNLM"/>
    </source>
</evidence>
<protein>
    <recommendedName>
        <fullName evidence="11">Anaphase-promoting complex subunit 5</fullName>
    </recommendedName>
</protein>
<dbReference type="PANTHER" id="PTHR21394">
    <property type="entry name" value="MAU2 CHROMATID COHESION FACTOR HOMOLOG"/>
    <property type="match status" value="1"/>
</dbReference>
<comment type="caution">
    <text evidence="9">The sequence shown here is derived from an EMBL/GenBank/DDBJ whole genome shotgun (WGS) entry which is preliminary data.</text>
</comment>
<dbReference type="EMBL" id="MU069519">
    <property type="protein sequence ID" value="KAF5840256.1"/>
    <property type="molecule type" value="Genomic_DNA"/>
</dbReference>
<keyword evidence="7" id="KW-0131">Cell cycle</keyword>
<reference evidence="9" key="1">
    <citation type="submission" date="2017-08" db="EMBL/GenBank/DDBJ databases">
        <authorList>
            <person name="Polle J.E."/>
            <person name="Barry K."/>
            <person name="Cushman J."/>
            <person name="Schmutz J."/>
            <person name="Tran D."/>
            <person name="Hathwaick L.T."/>
            <person name="Yim W.C."/>
            <person name="Jenkins J."/>
            <person name="Mckie-Krisberg Z.M."/>
            <person name="Prochnik S."/>
            <person name="Lindquist E."/>
            <person name="Dockter R.B."/>
            <person name="Adam C."/>
            <person name="Molina H."/>
            <person name="Bunkerborg J."/>
            <person name="Jin E."/>
            <person name="Buchheim M."/>
            <person name="Magnuson J."/>
        </authorList>
    </citation>
    <scope>NUCLEOTIDE SEQUENCE</scope>
    <source>
        <strain evidence="9">CCAP 19/18</strain>
    </source>
</reference>
<evidence type="ECO:0000256" key="5">
    <source>
        <dbReference type="ARBA" id="ARBA00022829"/>
    </source>
</evidence>
<keyword evidence="4" id="KW-0498">Mitosis</keyword>
<keyword evidence="3" id="KW-0132">Cell division</keyword>
<evidence type="ECO:0000256" key="4">
    <source>
        <dbReference type="ARBA" id="ARBA00022776"/>
    </source>
</evidence>
<keyword evidence="6" id="KW-0539">Nucleus</keyword>
<feature type="region of interest" description="Disordered" evidence="8">
    <location>
        <begin position="243"/>
        <end position="264"/>
    </location>
</feature>
<keyword evidence="10" id="KW-1185">Reference proteome</keyword>
<evidence type="ECO:0000313" key="9">
    <source>
        <dbReference type="EMBL" id="KAF5840256.1"/>
    </source>
</evidence>
<feature type="compositionally biased region" description="Low complexity" evidence="8">
    <location>
        <begin position="211"/>
        <end position="221"/>
    </location>
</feature>
<feature type="region of interest" description="Disordered" evidence="8">
    <location>
        <begin position="189"/>
        <end position="221"/>
    </location>
</feature>
<evidence type="ECO:0000313" key="10">
    <source>
        <dbReference type="Proteomes" id="UP000815325"/>
    </source>
</evidence>
<feature type="compositionally biased region" description="Low complexity" evidence="8">
    <location>
        <begin position="346"/>
        <end position="361"/>
    </location>
</feature>
<sequence>MDPNVVMALGVLASKFESEGRPMEALHCLHALLLSRLLPDQEAKARVQTGRLMLEHTTNHKEAYKELMAAQQVASSLVGCHSLKCEIFCWLARYHQLQGQTNLQVQALNQGLQLCATASSSTERPLLLRWGAFFHAKLASALWDSGEVLSRIRHATDLGANYAKQHGMLDSELLFELLHLQLDLVEAQSQGSSTSSAGPTAAPHAPPPSSTPNTAAAAAAPHDPDTAIKLRFMALDALMDRLHQEQQQGGLHPSSEDPAQARCAVPPSPLGLPLPTGFLSYAVMHTSLMQALYELGRGRTDKMIAVHVAILARGRCRHQPVRRTAGRVLQQARAGVRAAKDWPSCSSGSARRAASGRAGNQ</sequence>
<dbReference type="Pfam" id="PF10345">
    <property type="entry name" value="Cohesin_load"/>
    <property type="match status" value="1"/>
</dbReference>
<dbReference type="Proteomes" id="UP000815325">
    <property type="component" value="Unassembled WGS sequence"/>
</dbReference>
<comment type="subcellular location">
    <subcellularLocation>
        <location evidence="1">Nucleus</location>
    </subcellularLocation>
</comment>
<organism evidence="9 10">
    <name type="scientific">Dunaliella salina</name>
    <name type="common">Green alga</name>
    <name type="synonym">Protococcus salinus</name>
    <dbReference type="NCBI Taxonomy" id="3046"/>
    <lineage>
        <taxon>Eukaryota</taxon>
        <taxon>Viridiplantae</taxon>
        <taxon>Chlorophyta</taxon>
        <taxon>core chlorophytes</taxon>
        <taxon>Chlorophyceae</taxon>
        <taxon>CS clade</taxon>
        <taxon>Chlamydomonadales</taxon>
        <taxon>Dunaliellaceae</taxon>
        <taxon>Dunaliella</taxon>
    </lineage>
</organism>
<evidence type="ECO:0000256" key="2">
    <source>
        <dbReference type="ARBA" id="ARBA00008585"/>
    </source>
</evidence>
<evidence type="ECO:0000256" key="6">
    <source>
        <dbReference type="ARBA" id="ARBA00023242"/>
    </source>
</evidence>